<dbReference type="HOGENOM" id="CLU_3361641_0_0_6"/>
<dbReference type="EMBL" id="AEAI01004800">
    <property type="protein sequence ID" value="EGH49850.1"/>
    <property type="molecule type" value="Genomic_DNA"/>
</dbReference>
<dbReference type="AlphaFoldDB" id="F3GRZ7"/>
<comment type="caution">
    <text evidence="1">The sequence shown here is derived from an EMBL/GenBank/DDBJ whole genome shotgun (WGS) entry which is preliminary data.</text>
</comment>
<protein>
    <submittedName>
        <fullName evidence="1">Uncharacterized protein</fullName>
    </submittedName>
</protein>
<evidence type="ECO:0000313" key="2">
    <source>
        <dbReference type="Proteomes" id="UP000004986"/>
    </source>
</evidence>
<dbReference type="Proteomes" id="UP000004986">
    <property type="component" value="Unassembled WGS sequence"/>
</dbReference>
<gene>
    <name evidence="1" type="ORF">PSYPI_48590</name>
</gene>
<sequence>QADDRVVIGHLAENVGRLYEQIAPQLLAFSWSFYQA</sequence>
<keyword evidence="2" id="KW-1185">Reference proteome</keyword>
<organism evidence="1 2">
    <name type="scientific">Pseudomonas syringae pv. pisi str. 1704B</name>
    <dbReference type="NCBI Taxonomy" id="629263"/>
    <lineage>
        <taxon>Bacteria</taxon>
        <taxon>Pseudomonadati</taxon>
        <taxon>Pseudomonadota</taxon>
        <taxon>Gammaproteobacteria</taxon>
        <taxon>Pseudomonadales</taxon>
        <taxon>Pseudomonadaceae</taxon>
        <taxon>Pseudomonas</taxon>
        <taxon>Pseudomonas syringae</taxon>
    </lineage>
</organism>
<reference evidence="1 2" key="1">
    <citation type="journal article" date="2011" name="PLoS Pathog.">
        <title>Dynamic evolution of pathogenicity revealed by sequencing and comparative genomics of 19 Pseudomonas syringae isolates.</title>
        <authorList>
            <person name="Baltrus D.A."/>
            <person name="Nishimura M.T."/>
            <person name="Romanchuk A."/>
            <person name="Chang J.H."/>
            <person name="Mukhtar M.S."/>
            <person name="Cherkis K."/>
            <person name="Roach J."/>
            <person name="Grant S.R."/>
            <person name="Jones C.D."/>
            <person name="Dangl J.L."/>
        </authorList>
    </citation>
    <scope>NUCLEOTIDE SEQUENCE [LARGE SCALE GENOMIC DNA]</scope>
    <source>
        <strain evidence="1 2">1704B</strain>
    </source>
</reference>
<proteinExistence type="predicted"/>
<evidence type="ECO:0000313" key="1">
    <source>
        <dbReference type="EMBL" id="EGH49850.1"/>
    </source>
</evidence>
<accession>F3GRZ7</accession>
<feature type="non-terminal residue" evidence="1">
    <location>
        <position position="36"/>
    </location>
</feature>
<name>F3GRZ7_PSESJ</name>
<feature type="non-terminal residue" evidence="1">
    <location>
        <position position="1"/>
    </location>
</feature>